<evidence type="ECO:0000313" key="2">
    <source>
        <dbReference type="EMBL" id="KAL3693905.1"/>
    </source>
</evidence>
<reference evidence="2 3" key="1">
    <citation type="submission" date="2024-09" db="EMBL/GenBank/DDBJ databases">
        <title>Chromosome-scale assembly of Riccia sorocarpa.</title>
        <authorList>
            <person name="Paukszto L."/>
        </authorList>
    </citation>
    <scope>NUCLEOTIDE SEQUENCE [LARGE SCALE GENOMIC DNA]</scope>
    <source>
        <strain evidence="2">LP-2024</strain>
        <tissue evidence="2">Aerial parts of the thallus</tissue>
    </source>
</reference>
<protein>
    <recommendedName>
        <fullName evidence="1">C2H2-type domain-containing protein</fullName>
    </recommendedName>
</protein>
<proteinExistence type="predicted"/>
<sequence length="422" mass="48156">MGPIRVGLIKSGLKHVEWLRASLEWYQNSSTERLNDRAKILYDKWLNSSKAAEVSKLRTSILLKFCRQFCLTEQEAVEKARLEDVIYGTGSEASIVPDSVDPSAESSVCVRRLDDNTPGEVDPEVADKQDTTNLSWDSVFPTPQLWMVPAYGSDDEAFRRRLSSIYVDENGVGSQPEGLWPLEASDVLVSQVVRDMRATFASQNKDHKLSGTWGEAFELVCSRKLDRVVTQPSSSAPYHLVRDRKGRRVLLCSVADCVEAFHEIPAFNNHLVRHHARAPVRETDIQRTWQSMTVASRRRLRREMGPQDSVGNCLDFIRLRGTLAARWRISKRRKFKRLMDTAMEFKESRVALTGHPSDDAFEYQVRKTYRSWKRHQKEAIMGRLRSNLLAMLMSQYNLTEDEAIVQGGLDETIVDSSDDEDS</sequence>
<evidence type="ECO:0000259" key="1">
    <source>
        <dbReference type="PROSITE" id="PS00028"/>
    </source>
</evidence>
<evidence type="ECO:0000313" key="3">
    <source>
        <dbReference type="Proteomes" id="UP001633002"/>
    </source>
</evidence>
<accession>A0ABD3HUZ4</accession>
<feature type="domain" description="C2H2-type" evidence="1">
    <location>
        <begin position="252"/>
        <end position="275"/>
    </location>
</feature>
<comment type="caution">
    <text evidence="2">The sequence shown here is derived from an EMBL/GenBank/DDBJ whole genome shotgun (WGS) entry which is preliminary data.</text>
</comment>
<name>A0ABD3HUZ4_9MARC</name>
<keyword evidence="3" id="KW-1185">Reference proteome</keyword>
<dbReference type="InterPro" id="IPR013087">
    <property type="entry name" value="Znf_C2H2_type"/>
</dbReference>
<organism evidence="2 3">
    <name type="scientific">Riccia sorocarpa</name>
    <dbReference type="NCBI Taxonomy" id="122646"/>
    <lineage>
        <taxon>Eukaryota</taxon>
        <taxon>Viridiplantae</taxon>
        <taxon>Streptophyta</taxon>
        <taxon>Embryophyta</taxon>
        <taxon>Marchantiophyta</taxon>
        <taxon>Marchantiopsida</taxon>
        <taxon>Marchantiidae</taxon>
        <taxon>Marchantiales</taxon>
        <taxon>Ricciaceae</taxon>
        <taxon>Riccia</taxon>
    </lineage>
</organism>
<dbReference type="AlphaFoldDB" id="A0ABD3HUZ4"/>
<dbReference type="PROSITE" id="PS00028">
    <property type="entry name" value="ZINC_FINGER_C2H2_1"/>
    <property type="match status" value="1"/>
</dbReference>
<gene>
    <name evidence="2" type="ORF">R1sor_007556</name>
</gene>
<dbReference type="Proteomes" id="UP001633002">
    <property type="component" value="Unassembled WGS sequence"/>
</dbReference>
<dbReference type="EMBL" id="JBJQOH010000003">
    <property type="protein sequence ID" value="KAL3693905.1"/>
    <property type="molecule type" value="Genomic_DNA"/>
</dbReference>